<dbReference type="PANTHER" id="PTHR19441">
    <property type="entry name" value="WHEY ACDIC PROTEIN WAP"/>
    <property type="match status" value="1"/>
</dbReference>
<dbReference type="SMART" id="SM00217">
    <property type="entry name" value="WAP"/>
    <property type="match status" value="3"/>
</dbReference>
<dbReference type="GO" id="GO:0019731">
    <property type="term" value="P:antibacterial humoral response"/>
    <property type="evidence" value="ECO:0007669"/>
    <property type="project" value="TreeGrafter"/>
</dbReference>
<dbReference type="PRINTS" id="PR00003">
    <property type="entry name" value="4DISULPHCORE"/>
</dbReference>
<evidence type="ECO:0000313" key="2">
    <source>
        <dbReference type="Ensembl" id="ENSSOCP00000022154.1"/>
    </source>
</evidence>
<dbReference type="InterPro" id="IPR008197">
    <property type="entry name" value="WAP_dom"/>
</dbReference>
<dbReference type="GO" id="GO:0005615">
    <property type="term" value="C:extracellular space"/>
    <property type="evidence" value="ECO:0007669"/>
    <property type="project" value="TreeGrafter"/>
</dbReference>
<proteinExistence type="predicted"/>
<dbReference type="Gene3D" id="4.10.75.10">
    <property type="entry name" value="Elafin-like"/>
    <property type="match status" value="3"/>
</dbReference>
<dbReference type="GO" id="GO:0004867">
    <property type="term" value="F:serine-type endopeptidase inhibitor activity"/>
    <property type="evidence" value="ECO:0007669"/>
    <property type="project" value="TreeGrafter"/>
</dbReference>
<dbReference type="InterPro" id="IPR036645">
    <property type="entry name" value="Elafin-like_sf"/>
</dbReference>
<organism evidence="2 3">
    <name type="scientific">Strix occidentalis caurina</name>
    <name type="common">northern spotted owl</name>
    <dbReference type="NCBI Taxonomy" id="311401"/>
    <lineage>
        <taxon>Eukaryota</taxon>
        <taxon>Metazoa</taxon>
        <taxon>Chordata</taxon>
        <taxon>Craniata</taxon>
        <taxon>Vertebrata</taxon>
        <taxon>Euteleostomi</taxon>
        <taxon>Archelosauria</taxon>
        <taxon>Archosauria</taxon>
        <taxon>Dinosauria</taxon>
        <taxon>Saurischia</taxon>
        <taxon>Theropoda</taxon>
        <taxon>Coelurosauria</taxon>
        <taxon>Aves</taxon>
        <taxon>Neognathae</taxon>
        <taxon>Neoaves</taxon>
        <taxon>Telluraves</taxon>
        <taxon>Strigiformes</taxon>
        <taxon>Strigidae</taxon>
        <taxon>Strix</taxon>
    </lineage>
</organism>
<reference evidence="2" key="1">
    <citation type="submission" date="2025-08" db="UniProtKB">
        <authorList>
            <consortium name="Ensembl"/>
        </authorList>
    </citation>
    <scope>IDENTIFICATION</scope>
</reference>
<dbReference type="Ensembl" id="ENSSOCT00000022705.1">
    <property type="protein sequence ID" value="ENSSOCP00000022154.1"/>
    <property type="gene ID" value="ENSSOCG00000016494.1"/>
</dbReference>
<sequence length="206" mass="21032">APSHPSDKPGECPKVRPCGCAEECEADWQCPGGQRCTGTGCGRVCRDIPGGESQPGPRGCAGPPQGALPWGAPQPGAPQPGACLAGRVGVCPILRELDAAAVPPHGAERCPEGCEADSQCPWGQTCTRTSCGRVCTDTPGGREGPCPVPRGRGTCLELCSFDEECPWGHKCCSNGCGRVCVRVPGGKGVQGTRASTGTQEVPARPT</sequence>
<evidence type="ECO:0000313" key="3">
    <source>
        <dbReference type="Proteomes" id="UP000694551"/>
    </source>
</evidence>
<name>A0A8D0L0H0_STROC</name>
<dbReference type="Proteomes" id="UP000694551">
    <property type="component" value="Unplaced"/>
</dbReference>
<dbReference type="AlphaFoldDB" id="A0A8D0L0H0"/>
<feature type="domain" description="WAP" evidence="1">
    <location>
        <begin position="139"/>
        <end position="184"/>
    </location>
</feature>
<dbReference type="GO" id="GO:0045087">
    <property type="term" value="P:innate immune response"/>
    <property type="evidence" value="ECO:0007669"/>
    <property type="project" value="TreeGrafter"/>
</dbReference>
<dbReference type="SUPFAM" id="SSF57256">
    <property type="entry name" value="Elafin-like"/>
    <property type="match status" value="2"/>
</dbReference>
<evidence type="ECO:0000259" key="1">
    <source>
        <dbReference type="PROSITE" id="PS51390"/>
    </source>
</evidence>
<keyword evidence="3" id="KW-1185">Reference proteome</keyword>
<protein>
    <recommendedName>
        <fullName evidence="1">WAP domain-containing protein</fullName>
    </recommendedName>
</protein>
<accession>A0A8D0L0H0</accession>
<dbReference type="Pfam" id="PF00095">
    <property type="entry name" value="WAP"/>
    <property type="match status" value="2"/>
</dbReference>
<reference evidence="2" key="2">
    <citation type="submission" date="2025-09" db="UniProtKB">
        <authorList>
            <consortium name="Ensembl"/>
        </authorList>
    </citation>
    <scope>IDENTIFICATION</scope>
</reference>
<dbReference type="PANTHER" id="PTHR19441:SF95">
    <property type="entry name" value="PERLWAPIN ISOFORM X1"/>
    <property type="match status" value="1"/>
</dbReference>
<feature type="domain" description="WAP" evidence="1">
    <location>
        <begin position="5"/>
        <end position="49"/>
    </location>
</feature>
<dbReference type="PROSITE" id="PS51390">
    <property type="entry name" value="WAP"/>
    <property type="match status" value="2"/>
</dbReference>
<dbReference type="InterPro" id="IPR050514">
    <property type="entry name" value="WAP_four-disulfide_core"/>
</dbReference>